<comment type="caution">
    <text evidence="1">The sequence shown here is derived from an EMBL/GenBank/DDBJ whole genome shotgun (WGS) entry which is preliminary data.</text>
</comment>
<dbReference type="EMBL" id="QFLI01000003">
    <property type="protein sequence ID" value="PXY01659.1"/>
    <property type="molecule type" value="Genomic_DNA"/>
</dbReference>
<gene>
    <name evidence="1" type="ORF">DF185_09330</name>
</gene>
<evidence type="ECO:0000313" key="2">
    <source>
        <dbReference type="Proteomes" id="UP000248079"/>
    </source>
</evidence>
<sequence>MNVVVTIEKAENGFIAYCDMDVMLIDEDKNLERVKLKLERQIYKYISKDNVKIDIEYRYNAKKLLNDVRPFISSVKLSEYSGLTPVSMCYYKSGTRNITEKNFLRLIEGVRTIAKELYLLSN</sequence>
<keyword evidence="2" id="KW-1185">Reference proteome</keyword>
<accession>A0A2V3ZYX5</accession>
<dbReference type="RefSeq" id="WP_110360468.1">
    <property type="nucleotide sequence ID" value="NZ_QFLI01000003.1"/>
</dbReference>
<dbReference type="Proteomes" id="UP000248079">
    <property type="component" value="Unassembled WGS sequence"/>
</dbReference>
<proteinExistence type="predicted"/>
<organism evidence="1 2">
    <name type="scientific">Marinifilum breve</name>
    <dbReference type="NCBI Taxonomy" id="2184082"/>
    <lineage>
        <taxon>Bacteria</taxon>
        <taxon>Pseudomonadati</taxon>
        <taxon>Bacteroidota</taxon>
        <taxon>Bacteroidia</taxon>
        <taxon>Marinilabiliales</taxon>
        <taxon>Marinifilaceae</taxon>
    </lineage>
</organism>
<name>A0A2V3ZYX5_9BACT</name>
<reference evidence="1 2" key="1">
    <citation type="submission" date="2018-05" db="EMBL/GenBank/DDBJ databases">
        <title>Marinifilum breve JC075T sp. nov., a marine bacterium isolated from Yongle Blue Hole in the South China Sea.</title>
        <authorList>
            <person name="Fu T."/>
        </authorList>
    </citation>
    <scope>NUCLEOTIDE SEQUENCE [LARGE SCALE GENOMIC DNA]</scope>
    <source>
        <strain evidence="1 2">JC075</strain>
    </source>
</reference>
<dbReference type="AlphaFoldDB" id="A0A2V3ZYX5"/>
<protein>
    <submittedName>
        <fullName evidence="1">Uncharacterized protein</fullName>
    </submittedName>
</protein>
<evidence type="ECO:0000313" key="1">
    <source>
        <dbReference type="EMBL" id="PXY01659.1"/>
    </source>
</evidence>